<reference evidence="1" key="2">
    <citation type="journal article" date="2015" name="Data Brief">
        <title>Shoot transcriptome of the giant reed, Arundo donax.</title>
        <authorList>
            <person name="Barrero R.A."/>
            <person name="Guerrero F.D."/>
            <person name="Moolhuijzen P."/>
            <person name="Goolsby J.A."/>
            <person name="Tidwell J."/>
            <person name="Bellgard S.E."/>
            <person name="Bellgard M.I."/>
        </authorList>
    </citation>
    <scope>NUCLEOTIDE SEQUENCE</scope>
    <source>
        <tissue evidence="1">Shoot tissue taken approximately 20 cm above the soil surface</tissue>
    </source>
</reference>
<accession>A0A0A8Z3I2</accession>
<protein>
    <submittedName>
        <fullName evidence="1">Uncharacterized protein</fullName>
    </submittedName>
</protein>
<reference evidence="1" key="1">
    <citation type="submission" date="2014-09" db="EMBL/GenBank/DDBJ databases">
        <authorList>
            <person name="Magalhaes I.L.F."/>
            <person name="Oliveira U."/>
            <person name="Santos F.R."/>
            <person name="Vidigal T.H.D.A."/>
            <person name="Brescovit A.D."/>
            <person name="Santos A.J."/>
        </authorList>
    </citation>
    <scope>NUCLEOTIDE SEQUENCE</scope>
    <source>
        <tissue evidence="1">Shoot tissue taken approximately 20 cm above the soil surface</tissue>
    </source>
</reference>
<evidence type="ECO:0000313" key="1">
    <source>
        <dbReference type="EMBL" id="JAD32238.1"/>
    </source>
</evidence>
<sequence length="10" mass="1254">MGYFWYSLTS</sequence>
<dbReference type="EMBL" id="GBRH01265657">
    <property type="protein sequence ID" value="JAD32238.1"/>
    <property type="molecule type" value="Transcribed_RNA"/>
</dbReference>
<name>A0A0A8Z3I2_ARUDO</name>
<organism evidence="1">
    <name type="scientific">Arundo donax</name>
    <name type="common">Giant reed</name>
    <name type="synonym">Donax arundinaceus</name>
    <dbReference type="NCBI Taxonomy" id="35708"/>
    <lineage>
        <taxon>Eukaryota</taxon>
        <taxon>Viridiplantae</taxon>
        <taxon>Streptophyta</taxon>
        <taxon>Embryophyta</taxon>
        <taxon>Tracheophyta</taxon>
        <taxon>Spermatophyta</taxon>
        <taxon>Magnoliopsida</taxon>
        <taxon>Liliopsida</taxon>
        <taxon>Poales</taxon>
        <taxon>Poaceae</taxon>
        <taxon>PACMAD clade</taxon>
        <taxon>Arundinoideae</taxon>
        <taxon>Arundineae</taxon>
        <taxon>Arundo</taxon>
    </lineage>
</organism>
<proteinExistence type="predicted"/>